<dbReference type="EMBL" id="JAVFWL010000002">
    <property type="protein sequence ID" value="KAK6733063.1"/>
    <property type="molecule type" value="Genomic_DNA"/>
</dbReference>
<proteinExistence type="predicted"/>
<evidence type="ECO:0000313" key="3">
    <source>
        <dbReference type="Proteomes" id="UP001303046"/>
    </source>
</evidence>
<accession>A0ABR1C3F2</accession>
<evidence type="ECO:0000313" key="2">
    <source>
        <dbReference type="EMBL" id="KAK6733063.1"/>
    </source>
</evidence>
<name>A0ABR1C3F2_NECAM</name>
<protein>
    <submittedName>
        <fullName evidence="2">Uncharacterized protein</fullName>
    </submittedName>
</protein>
<keyword evidence="3" id="KW-1185">Reference proteome</keyword>
<gene>
    <name evidence="2" type="primary">Necator_chrII.g4850</name>
    <name evidence="2" type="ORF">RB195_017058</name>
</gene>
<organism evidence="2 3">
    <name type="scientific">Necator americanus</name>
    <name type="common">Human hookworm</name>
    <dbReference type="NCBI Taxonomy" id="51031"/>
    <lineage>
        <taxon>Eukaryota</taxon>
        <taxon>Metazoa</taxon>
        <taxon>Ecdysozoa</taxon>
        <taxon>Nematoda</taxon>
        <taxon>Chromadorea</taxon>
        <taxon>Rhabditida</taxon>
        <taxon>Rhabditina</taxon>
        <taxon>Rhabditomorpha</taxon>
        <taxon>Strongyloidea</taxon>
        <taxon>Ancylostomatidae</taxon>
        <taxon>Bunostominae</taxon>
        <taxon>Necator</taxon>
    </lineage>
</organism>
<comment type="caution">
    <text evidence="2">The sequence shown here is derived from an EMBL/GenBank/DDBJ whole genome shotgun (WGS) entry which is preliminary data.</text>
</comment>
<reference evidence="2 3" key="1">
    <citation type="submission" date="2023-08" db="EMBL/GenBank/DDBJ databases">
        <title>A Necator americanus chromosomal reference genome.</title>
        <authorList>
            <person name="Ilik V."/>
            <person name="Petrzelkova K.J."/>
            <person name="Pardy F."/>
            <person name="Fuh T."/>
            <person name="Niatou-Singa F.S."/>
            <person name="Gouil Q."/>
            <person name="Baker L."/>
            <person name="Ritchie M.E."/>
            <person name="Jex A.R."/>
            <person name="Gazzola D."/>
            <person name="Li H."/>
            <person name="Toshio Fujiwara R."/>
            <person name="Zhan B."/>
            <person name="Aroian R.V."/>
            <person name="Pafco B."/>
            <person name="Schwarz E.M."/>
        </authorList>
    </citation>
    <scope>NUCLEOTIDE SEQUENCE [LARGE SCALE GENOMIC DNA]</scope>
    <source>
        <strain evidence="2 3">Aroian</strain>
        <tissue evidence="2">Whole animal</tissue>
    </source>
</reference>
<evidence type="ECO:0000256" key="1">
    <source>
        <dbReference type="SAM" id="MobiDB-lite"/>
    </source>
</evidence>
<sequence length="124" mass="13032">MKTTLHPRHAVANIEGQLGKGPPPTLPSTVASVASSATFSFDGLSPHMGHPRAGLGKNTVAGAVAPAAVRLTSKVCRRQHCELAVAIREERPGRAAGHTFSKRPHVASAAHRHLEAPGWETGER</sequence>
<dbReference type="Proteomes" id="UP001303046">
    <property type="component" value="Unassembled WGS sequence"/>
</dbReference>
<feature type="region of interest" description="Disordered" evidence="1">
    <location>
        <begin position="92"/>
        <end position="124"/>
    </location>
</feature>